<proteinExistence type="predicted"/>
<keyword evidence="1" id="KW-0812">Transmembrane</keyword>
<evidence type="ECO:0000256" key="1">
    <source>
        <dbReference type="SAM" id="Phobius"/>
    </source>
</evidence>
<evidence type="ECO:0000313" key="2">
    <source>
        <dbReference type="EMBL" id="GAI06069.1"/>
    </source>
</evidence>
<name>X1MI90_9ZZZZ</name>
<reference evidence="2" key="1">
    <citation type="journal article" date="2014" name="Front. Microbiol.">
        <title>High frequency of phylogenetically diverse reductive dehalogenase-homologous genes in deep subseafloor sedimentary metagenomes.</title>
        <authorList>
            <person name="Kawai M."/>
            <person name="Futagami T."/>
            <person name="Toyoda A."/>
            <person name="Takaki Y."/>
            <person name="Nishi S."/>
            <person name="Hori S."/>
            <person name="Arai W."/>
            <person name="Tsubouchi T."/>
            <person name="Morono Y."/>
            <person name="Uchiyama I."/>
            <person name="Ito T."/>
            <person name="Fujiyama A."/>
            <person name="Inagaki F."/>
            <person name="Takami H."/>
        </authorList>
    </citation>
    <scope>NUCLEOTIDE SEQUENCE</scope>
    <source>
        <strain evidence="2">Expedition CK06-06</strain>
    </source>
</reference>
<dbReference type="EMBL" id="BARV01004697">
    <property type="protein sequence ID" value="GAI06069.1"/>
    <property type="molecule type" value="Genomic_DNA"/>
</dbReference>
<sequence length="273" mass="30868">NFDNTGWLDWVTNSSNTNFPPTQVKIERGAQWQQADYYFDFIAETSVIPGCSLEYCDLCDNWFDCQVVGCCWYYQPWYPPPFDNYCDTCEGECSYPYNCGLCETEATCETAGCFWTGEYCTQFEWECGPELACQFCATQETCEAEECNWNEPTETCWYAIPTLPSSWSTYYDEHGGYATSSVFVNELAETSGGTFIFLSGLFEGFITSFNTADALAKGSAMGNVIPKGRGYLKIFDGLFGHYPIGETFVFILIFILAIGLFRISRQLISLIKP</sequence>
<protein>
    <submittedName>
        <fullName evidence="2">Uncharacterized protein</fullName>
    </submittedName>
</protein>
<organism evidence="2">
    <name type="scientific">marine sediment metagenome</name>
    <dbReference type="NCBI Taxonomy" id="412755"/>
    <lineage>
        <taxon>unclassified sequences</taxon>
        <taxon>metagenomes</taxon>
        <taxon>ecological metagenomes</taxon>
    </lineage>
</organism>
<feature type="non-terminal residue" evidence="2">
    <location>
        <position position="1"/>
    </location>
</feature>
<comment type="caution">
    <text evidence="2">The sequence shown here is derived from an EMBL/GenBank/DDBJ whole genome shotgun (WGS) entry which is preliminary data.</text>
</comment>
<keyword evidence="1" id="KW-1133">Transmembrane helix</keyword>
<dbReference type="AlphaFoldDB" id="X1MI90"/>
<accession>X1MI90</accession>
<feature type="transmembrane region" description="Helical" evidence="1">
    <location>
        <begin position="242"/>
        <end position="263"/>
    </location>
</feature>
<gene>
    <name evidence="2" type="ORF">S06H3_10225</name>
</gene>
<keyword evidence="1" id="KW-0472">Membrane</keyword>